<dbReference type="PANTHER" id="PTHR43781:SF1">
    <property type="entry name" value="SACCHAROPINE DEHYDROGENASE"/>
    <property type="match status" value="1"/>
</dbReference>
<dbReference type="EMBL" id="JACCFK010000001">
    <property type="protein sequence ID" value="NYI90426.1"/>
    <property type="molecule type" value="Genomic_DNA"/>
</dbReference>
<feature type="region of interest" description="Disordered" evidence="1">
    <location>
        <begin position="244"/>
        <end position="287"/>
    </location>
</feature>
<name>A0A853B7D8_9PSEU</name>
<dbReference type="Proteomes" id="UP000549616">
    <property type="component" value="Unassembled WGS sequence"/>
</dbReference>
<reference evidence="2 3" key="1">
    <citation type="submission" date="2020-07" db="EMBL/GenBank/DDBJ databases">
        <title>Sequencing the genomes of 1000 actinobacteria strains.</title>
        <authorList>
            <person name="Klenk H.-P."/>
        </authorList>
    </citation>
    <scope>NUCLEOTIDE SEQUENCE [LARGE SCALE GENOMIC DNA]</scope>
    <source>
        <strain evidence="2 3">DSM 104006</strain>
    </source>
</reference>
<organism evidence="2 3">
    <name type="scientific">Amycolatopsis endophytica</name>
    <dbReference type="NCBI Taxonomy" id="860233"/>
    <lineage>
        <taxon>Bacteria</taxon>
        <taxon>Bacillati</taxon>
        <taxon>Actinomycetota</taxon>
        <taxon>Actinomycetes</taxon>
        <taxon>Pseudonocardiales</taxon>
        <taxon>Pseudonocardiaceae</taxon>
        <taxon>Amycolatopsis</taxon>
    </lineage>
</organism>
<evidence type="ECO:0000313" key="2">
    <source>
        <dbReference type="EMBL" id="NYI90426.1"/>
    </source>
</evidence>
<accession>A0A853B7D8</accession>
<gene>
    <name evidence="2" type="ORF">HNR02_003749</name>
</gene>
<evidence type="ECO:0000256" key="1">
    <source>
        <dbReference type="SAM" id="MobiDB-lite"/>
    </source>
</evidence>
<sequence length="287" mass="30263">MARVTVIPDLADDGGPGDLIAHLTAECPVQVDEVTIADLRIRSQASRGTARSMVTAFQGDGLAYHNGEWGPAVPASRSSINAPGEPESIPVVGFALPGVVTVPRHTRAQRVTSALRAELAEAFTGISPEMIDSIPEGPDEDVRKAGRWMMLAEATGSGRRAVGVAKGVDGYGMTAVIAVEGVHRLIVDGAKPGVLAPSQAFDPAGFLDFLSPFGVTWSMRSWQLGGNNPEAPRVHIALLHHTQPHASPRGAGGCQQDRRHPPAPSIHLRPRPTDQLQPEVAPQPSQA</sequence>
<protein>
    <submittedName>
        <fullName evidence="2">Uncharacterized protein</fullName>
    </submittedName>
</protein>
<keyword evidence="3" id="KW-1185">Reference proteome</keyword>
<dbReference type="AlphaFoldDB" id="A0A853B7D8"/>
<proteinExistence type="predicted"/>
<comment type="caution">
    <text evidence="2">The sequence shown here is derived from an EMBL/GenBank/DDBJ whole genome shotgun (WGS) entry which is preliminary data.</text>
</comment>
<dbReference type="RefSeq" id="WP_179774445.1">
    <property type="nucleotide sequence ID" value="NZ_JACCFK010000001.1"/>
</dbReference>
<dbReference type="PANTHER" id="PTHR43781">
    <property type="entry name" value="SACCHAROPINE DEHYDROGENASE"/>
    <property type="match status" value="1"/>
</dbReference>
<evidence type="ECO:0000313" key="3">
    <source>
        <dbReference type="Proteomes" id="UP000549616"/>
    </source>
</evidence>